<keyword evidence="19" id="KW-0106">Calcium</keyword>
<dbReference type="GO" id="GO:0003779">
    <property type="term" value="F:actin binding"/>
    <property type="evidence" value="ECO:0007669"/>
    <property type="project" value="UniProtKB-KW"/>
</dbReference>
<dbReference type="Pfam" id="PF13499">
    <property type="entry name" value="EF-hand_7"/>
    <property type="match status" value="1"/>
</dbReference>
<dbReference type="PROSITE" id="PS00020">
    <property type="entry name" value="ACTININ_2"/>
    <property type="match status" value="1"/>
</dbReference>
<dbReference type="SUPFAM" id="SSF46966">
    <property type="entry name" value="Spectrin repeat"/>
    <property type="match status" value="28"/>
</dbReference>
<evidence type="ECO:0000256" key="27">
    <source>
        <dbReference type="ARBA" id="ARBA00023242"/>
    </source>
</evidence>
<dbReference type="FunFam" id="3.30.920.20:FF:000002">
    <property type="entry name" value="dystonin isoform X1"/>
    <property type="match status" value="1"/>
</dbReference>
<dbReference type="Pfam" id="PF00435">
    <property type="entry name" value="Spectrin"/>
    <property type="match status" value="21"/>
</dbReference>
<evidence type="ECO:0000256" key="9">
    <source>
        <dbReference type="ARBA" id="ARBA00022475"/>
    </source>
</evidence>
<evidence type="ECO:0000256" key="31">
    <source>
        <dbReference type="ARBA" id="ARBA00055817"/>
    </source>
</evidence>
<dbReference type="FunFam" id="1.20.58.60:FF:000121">
    <property type="entry name" value="dystonin isoform X1"/>
    <property type="match status" value="1"/>
</dbReference>
<dbReference type="FunFam" id="1.20.58.60:FF:000009">
    <property type="entry name" value="dystonin isoform X1"/>
    <property type="match status" value="1"/>
</dbReference>
<protein>
    <recommendedName>
        <fullName evidence="34">Dystonin</fullName>
    </recommendedName>
    <alternativeName>
        <fullName evidence="36">Bullous pemphigoid antigen 1</fullName>
    </alternativeName>
    <alternativeName>
        <fullName evidence="35">Dystonia musculorum protein</fullName>
    </alternativeName>
    <alternativeName>
        <fullName evidence="37">Hemidesmosomal plaque protein</fullName>
    </alternativeName>
</protein>
<dbReference type="GO" id="GO:0007155">
    <property type="term" value="P:cell adhesion"/>
    <property type="evidence" value="ECO:0007669"/>
    <property type="project" value="UniProtKB-KW"/>
</dbReference>
<gene>
    <name evidence="45" type="primary">Dst</name>
    <name evidence="45" type="ORF">CENUNI_R12551</name>
</gene>
<dbReference type="GO" id="GO:0030424">
    <property type="term" value="C:axon"/>
    <property type="evidence" value="ECO:0007669"/>
    <property type="project" value="UniProtKB-SubCell"/>
</dbReference>
<evidence type="ECO:0000256" key="5">
    <source>
        <dbReference type="ARBA" id="ARBA00004489"/>
    </source>
</evidence>
<keyword evidence="16" id="KW-0677">Repeat</keyword>
<dbReference type="FunFam" id="1.20.58.60:FF:000027">
    <property type="entry name" value="Microtubule-actin cross-linking factor 1"/>
    <property type="match status" value="1"/>
</dbReference>
<dbReference type="GO" id="GO:0005789">
    <property type="term" value="C:endoplasmic reticulum membrane"/>
    <property type="evidence" value="ECO:0007669"/>
    <property type="project" value="UniProtKB-SubCell"/>
</dbReference>
<feature type="coiled-coil region" evidence="39">
    <location>
        <begin position="1369"/>
        <end position="1397"/>
    </location>
</feature>
<comment type="function">
    <text evidence="30">Cytoskeletal linker protein. Acts as an integrator of intermediate filaments, actin and microtubule cytoskeleton networks. Required for anchoring either intermediate filaments to the actin cytoskeleton in neural and muscle cells or keratin-containing intermediate filaments to hemidesmosomes in epithelial cells. The proteins may self-aggregate to form filaments or a two-dimensional mesh. Regulates the organization and stability of the microtubule network of sensory neurons to allow axonal transport. Mediates docking of the dynein/dynactin motor complex to vesicle cargos for retrograde axonal transport through its interaction with TMEM108 and DCTN1.</text>
</comment>
<dbReference type="Gene3D" id="1.10.238.10">
    <property type="entry name" value="EF-hand"/>
    <property type="match status" value="1"/>
</dbReference>
<feature type="compositionally biased region" description="Low complexity" evidence="40">
    <location>
        <begin position="5340"/>
        <end position="5354"/>
    </location>
</feature>
<dbReference type="PANTHER" id="PTHR23169:SF24">
    <property type="entry name" value="DYSTONIN"/>
    <property type="match status" value="1"/>
</dbReference>
<comment type="function">
    <text evidence="31">Plays a structural role in the assembly of hemidesmosomes of epithelial cells; anchors keratin-containing intermediate filaments to the inner plaque of hemidesmosomes. Required for the regulation of keratinocyte polarity and motility; mediates integrin ITGB4 regulation of RAC1 activity.</text>
</comment>
<dbReference type="FunFam" id="1.20.58.60:FF:000008">
    <property type="entry name" value="microtubule-actin cross-linking factor 1"/>
    <property type="match status" value="2"/>
</dbReference>
<dbReference type="GO" id="GO:0001725">
    <property type="term" value="C:stress fiber"/>
    <property type="evidence" value="ECO:0007669"/>
    <property type="project" value="UniProtKB-SubCell"/>
</dbReference>
<dbReference type="FunFam" id="1.20.58.60:FF:000291">
    <property type="entry name" value="Dystonin"/>
    <property type="match status" value="1"/>
</dbReference>
<evidence type="ECO:0000256" key="26">
    <source>
        <dbReference type="ARBA" id="ARBA00023212"/>
    </source>
</evidence>
<dbReference type="GO" id="GO:0005925">
    <property type="term" value="C:focal adhesion"/>
    <property type="evidence" value="ECO:0007669"/>
    <property type="project" value="TreeGrafter"/>
</dbReference>
<dbReference type="FunFam" id="1.20.58.60:FF:000012">
    <property type="entry name" value="Microtubule-actin cross-linking factor 1"/>
    <property type="match status" value="1"/>
</dbReference>
<dbReference type="GO" id="GO:0005509">
    <property type="term" value="F:calcium ion binding"/>
    <property type="evidence" value="ECO:0007669"/>
    <property type="project" value="InterPro"/>
</dbReference>
<dbReference type="PROSITE" id="PS51460">
    <property type="entry name" value="GAR"/>
    <property type="match status" value="1"/>
</dbReference>
<keyword evidence="10" id="KW-0963">Cytoplasm</keyword>
<evidence type="ECO:0000256" key="10">
    <source>
        <dbReference type="ARBA" id="ARBA00022490"/>
    </source>
</evidence>
<feature type="compositionally biased region" description="Polar residues" evidence="40">
    <location>
        <begin position="5369"/>
        <end position="5383"/>
    </location>
</feature>
<evidence type="ECO:0000256" key="3">
    <source>
        <dbReference type="ARBA" id="ARBA00004259"/>
    </source>
</evidence>
<comment type="caution">
    <text evidence="45">The sequence shown here is derived from an EMBL/GenBank/DDBJ whole genome shotgun (WGS) entry which is preliminary data.</text>
</comment>
<evidence type="ECO:0000256" key="37">
    <source>
        <dbReference type="ARBA" id="ARBA00077918"/>
    </source>
</evidence>
<dbReference type="PROSITE" id="PS50222">
    <property type="entry name" value="EF_HAND_2"/>
    <property type="match status" value="2"/>
</dbReference>
<evidence type="ECO:0000256" key="24">
    <source>
        <dbReference type="ARBA" id="ARBA00023179"/>
    </source>
</evidence>
<dbReference type="InterPro" id="IPR001589">
    <property type="entry name" value="Actinin_actin-bd_CS"/>
</dbReference>
<feature type="compositionally biased region" description="Polar residues" evidence="40">
    <location>
        <begin position="5213"/>
        <end position="5224"/>
    </location>
</feature>
<accession>A0A7K4ZVK2</accession>
<dbReference type="FunFam" id="1.20.58.60:FF:000069">
    <property type="entry name" value="dystonin isoform X2"/>
    <property type="match status" value="1"/>
</dbReference>
<evidence type="ECO:0000256" key="18">
    <source>
        <dbReference type="ARBA" id="ARBA00022824"/>
    </source>
</evidence>
<evidence type="ECO:0000256" key="29">
    <source>
        <dbReference type="ARBA" id="ARBA00023288"/>
    </source>
</evidence>
<feature type="compositionally biased region" description="Low complexity" evidence="40">
    <location>
        <begin position="5261"/>
        <end position="5291"/>
    </location>
</feature>
<evidence type="ECO:0000256" key="16">
    <source>
        <dbReference type="ARBA" id="ARBA00022737"/>
    </source>
</evidence>
<dbReference type="CDD" id="cd00051">
    <property type="entry name" value="EFh"/>
    <property type="match status" value="1"/>
</dbReference>
<dbReference type="Gene3D" id="3.30.920.20">
    <property type="entry name" value="Gas2-like domain"/>
    <property type="match status" value="1"/>
</dbReference>
<dbReference type="SMART" id="SM00150">
    <property type="entry name" value="SPEC"/>
    <property type="match status" value="32"/>
</dbReference>
<dbReference type="InterPro" id="IPR018247">
    <property type="entry name" value="EF_Hand_1_Ca_BS"/>
</dbReference>
<dbReference type="InterPro" id="IPR041573">
    <property type="entry name" value="Desmoplakin_Spectrin-like"/>
</dbReference>
<dbReference type="SUPFAM" id="SSF143575">
    <property type="entry name" value="GAS2 domain-like"/>
    <property type="match status" value="1"/>
</dbReference>
<dbReference type="FunFam" id="2.30.30.40:FF:000011">
    <property type="entry name" value="Microtubule-actin cross-linking factor 1"/>
    <property type="match status" value="1"/>
</dbReference>
<keyword evidence="26" id="KW-0206">Cytoskeleton</keyword>
<dbReference type="FunFam" id="1.20.58.60:FF:000001">
    <property type="entry name" value="Microtubule-actin cross-linking factor 1"/>
    <property type="match status" value="3"/>
</dbReference>
<feature type="region of interest" description="Disordered" evidence="40">
    <location>
        <begin position="2941"/>
        <end position="2967"/>
    </location>
</feature>
<keyword evidence="27" id="KW-0539">Nucleus</keyword>
<dbReference type="SMART" id="SM00054">
    <property type="entry name" value="EFh"/>
    <property type="match status" value="2"/>
</dbReference>
<feature type="domain" description="Calponin-homology (CH)" evidence="42">
    <location>
        <begin position="1"/>
        <end position="89"/>
    </location>
</feature>
<dbReference type="FunFam" id="1.20.58.60:FF:000392">
    <property type="entry name" value="Dystonin"/>
    <property type="match status" value="1"/>
</dbReference>
<dbReference type="GO" id="GO:0005635">
    <property type="term" value="C:nuclear envelope"/>
    <property type="evidence" value="ECO:0007669"/>
    <property type="project" value="UniProtKB-SubCell"/>
</dbReference>
<dbReference type="InterPro" id="IPR043197">
    <property type="entry name" value="Plakin"/>
</dbReference>
<evidence type="ECO:0000256" key="17">
    <source>
        <dbReference type="ARBA" id="ARBA00022754"/>
    </source>
</evidence>
<dbReference type="Pfam" id="PF21019">
    <property type="entry name" value="Spectrin_3"/>
    <property type="match status" value="1"/>
</dbReference>
<evidence type="ECO:0000256" key="30">
    <source>
        <dbReference type="ARBA" id="ARBA00054620"/>
    </source>
</evidence>
<feature type="domain" description="EF-hand" evidence="43">
    <location>
        <begin position="5046"/>
        <end position="5081"/>
    </location>
</feature>
<feature type="domain" description="Calponin-homology (CH)" evidence="42">
    <location>
        <begin position="102"/>
        <end position="206"/>
    </location>
</feature>
<evidence type="ECO:0000256" key="13">
    <source>
        <dbReference type="ARBA" id="ARBA00022692"/>
    </source>
</evidence>
<keyword evidence="14" id="KW-0493">Microtubule</keyword>
<feature type="coiled-coil region" evidence="39">
    <location>
        <begin position="2148"/>
        <end position="2250"/>
    </location>
</feature>
<dbReference type="PROSITE" id="PS50002">
    <property type="entry name" value="SH3"/>
    <property type="match status" value="1"/>
</dbReference>
<dbReference type="FunFam" id="1.20.58.60:FF:000060">
    <property type="entry name" value="dystonin isoform X2"/>
    <property type="match status" value="1"/>
</dbReference>
<feature type="domain" description="EF-hand" evidence="43">
    <location>
        <begin position="5082"/>
        <end position="5117"/>
    </location>
</feature>
<evidence type="ECO:0000256" key="34">
    <source>
        <dbReference type="ARBA" id="ARBA00072808"/>
    </source>
</evidence>
<evidence type="ECO:0000256" key="32">
    <source>
        <dbReference type="ARBA" id="ARBA00057123"/>
    </source>
</evidence>
<dbReference type="FunFam" id="1.20.58.60:FF:000093">
    <property type="entry name" value="dystonin isoform X1"/>
    <property type="match status" value="1"/>
</dbReference>
<keyword evidence="23" id="KW-0564">Palmitate</keyword>
<dbReference type="SMART" id="SM00033">
    <property type="entry name" value="CH"/>
    <property type="match status" value="2"/>
</dbReference>
<sequence>MQVRKHVNDLYEDLRDGHNLISLLEVLSGDTLPREKGRMRFHRLQNVQIALDYLRKRQVKLVNIRNDDITDGNPKLTLGLIWTIILHFQISDIHVTGESQDMSAKERLLLWSQQTTEGYTGIRCENFTTCWRDGRLFNAIIHKYRPDLIDMNTVAVQSNLANLEHAFFVAEKLGVARLLDPEDVDVSSPDEKSVITYVSSLYDAFPKVPEGGEGIGANDVEVKWVEYQNMVNYLTQWIRHHVTIMSDRTFPNNPVELKALYHQYLQFKETEIPPKETDKAKIKRLYKLLEVWIEFGRIKLPQGYHPNDIEKEWGKLIIAMLEREKTLRPEVERLEMLQQIANRIQRDSRSCEDKLILARNALHSDTKRVESGLQFQHEAEIAGYLLESENLLRQQVIDVQILLDGKYYQADQLVQRVAKLHEELMALRTECSSIYNKGHALTSEQTKLMISGITESLNSGFTTNLTPELSTTVTQGLPPTLASSSLTSGLSSGLSSRLTPTITPAYTPGIPPRLIQSYVTGVDSGTLQTLKLMQIRKPLMKSAFVDQNLTEEEVNMKFVQDLLSWVEEMQVQLDRVEWGSDLPSVESHLENHKNVHRAIEEFESSLKEAKISEIQMTPPLKLSYAEKLHKLESQYSKLLNTSRNQERHLDTLHNFVSRATKELIWLNEKEEEEVAYDWSERNPNISRKKEYHAELMRELDQKEEVIKSVQEIAEQLLLENHPARLTIEAYRAAMQTQWSWILQLCHCVEQHLRENAAYFEFFTDAKEAMEYLKNLKDTIYRKYSCDRSSSLHRLEDLVQESMEEKEQLLQYKSTVAGLVGRAKAIIQLKPRNPDCLLKTSIPIKAICDYRQIEITIYKDDECILANNSHRAKWKVISPSGNEAMVPSVCFTVPPPNKEAIDTANRIEQQFQNVLALWHESHVNMKSVVSWHYLTNEIEAVRAGNVASIKTMLPGEHQQVLSNLQSRFDDFVEDSRESKIFTSSDTAQLEREVNVCKQYYQELLKSAEREEQEESAYNLYISEVRNIRLQLESCEERLIQQIRTPMERDDVHESIFRISEQEKLKKELDRLKDDLGVITDKCEEFFSQAAGSPSVPTLRSELNVVIQNMNQVYSMSSIYIDKLKTVNLVLKNTHEAEFLVKLYETKLCEEEAVTADKNNIENLMGTLKQWRSEVDEKRCVFHALEDELQKAKMISDQMFKMHKERDLDFDWHKEKVDQLAERWQNIHSQIENRLRDLEGINKSLKYYKDTYNSLDTWIQQVEDTQRKIQEIHPENSKALAKQLNQHKMLVSEIEMKQCKIDECQKYAEQYSAAVKDYELQTMTYRAMVDSQQKSPVKRRRMQSSSDFIIQEFMDLRTRYTALVTLMTQYIKFASDSLKRLEEEEKSVEEEKKEHVEKAGDLLKWVSNLSKTLSKEEGEKAEKTDLPKKQVSLDEMSTKKEQIAEALQTTQSFLAKHGDKMTEEERNEMEKQVRSLQESYSLLSNEALKQLQEAQSLDDEKMEEKDVAERQQECKEKLQEICDLLTQTENRLIGQRESLVIGDSKAELEQYQTKQEEIQKDMRMGAQTLAEIVRNTENFLKENGQKLSQEDKTVLEQKLNEAKTKCLLLSQKAEESKKELDKAMTTAIKQETEKVAAIEQLEESKNTIENLLDWLSNVDKEAEHGRKFKQTIEQNGTHFEEGDVKGLEEEEDDVNGNLLETQRDIETRVDGLVKSTDDNLNLQYQKVKAQHEKIISQQQAVIVATQSAQALLEKQGHYLSPEEKEKMQRNMKELKAQYETALAESERKMKLTRSLREELEKFDADYSEFEMWLQQAEQELDNLEAGASDFGGIMVKLKRQKSFSEDVISHKGDLRYITISGQRVLDAARSCSKRDGVKVDKDGIDTSATYAEVQNKLDTASDRFKSLYTKCSILGNNLKDLVDKYQHYEDASSGLLSGLQASEVAVNKQLSEPIAVDPKNLQRQLEETKILQGQVSNHQIAVEKLKKAAEVLLDTRGELAPDKGEIQKTLGDIVERYDNLSKSVNERNEKLQITLTRSLSVQDGLDEMLDWMEGVEKSLEEQDQVPLNSTAIQDIISKSIMLEQDIAGRQSSINTMNDKVKKFTETADPSTASTLQAKMSELTGRFSKASHKHKEKLMKMEELKTKVELFESLSEKLQAFLDEKNQALSETEALRKDVSEVSQYMQEASVELTQHKKDLEVLQKLLEDLSVHALPGDKALVLEKVNALSKKFREVEETVKEKEEDVSSCQKQMDAFELLVGSLKKWIKETTERIPAAQPSLNTEELKKPLEDALNLKDEWTSKAPELQQMNSRGTLLCSLITAVTSPAKLRAVTKSGITMLNGEGGAPGSQDFLKNKELTTVQQAMSDVNHSYEDLGVLLKEKIAELENTLSKMQNIQEESTSMMQWLQKMDKTASDWEAAPTDSEAVKAQVEEHKLFETELKQSANKVQELKDKVTELLEKNPNSPEAPKWRQTLDKIDSKWKELNQVTSERQQKLEESSNYLTQFQTAEAQLKHWLVEKELMVSVLGPLSIDPNMLNTQKQQVQILLKEFDTRKPQYEQLTMAGEGILKRPGEHTPSHDIVKEQLAGVAQKWDSLTGQLRKRCDRIDQAIVKSTEYQSLLRSLSDKLSALDSKLSSSLAVSTQPDAVKQQLEIAREMKEEIEQEMKNINAAQALCEELSTLVGEDYLKAELTRQLDGILKSFKDIEQKSDNHVQQLQSAYATSHQFQQMSKDFQGWLGKKKEELDQARPVSAKLDALQSLIEEQKDFKKAMTDQVSSYERIVAEGESILQKTPGADKAALQSQIATLRSNWDEMNKQVKERQDKLTDCLEKALKYKQHVENLQPWIEKCQSNLSELKVGINPVEIENSIVQVKAWQKDLDKHHGMVELLNNSAESLLSAVETDKEIVQEETKLLNQKVNVVTEQLHKKREGLENMAQRLKEFQESSKESEKQLKSAKEHLEAHDSLGPQSLSNKHLTMMQAQQKALQALKPHVDLAKKLAQDLVVEASDSAGVSDLLLQAESLEQEYTAVNQQVEDRCSFLEAKLQGIGHFQNSIREMFSQFAEFDDELDSMAPVGRDLKVLQSQREDIKRFLKKLEDLIMNNENANKNCKIMLATEAEASPDLAGIKRDLEALNKQCNKLLDRAKAREEQVESTISRVEEFYSKLEEFSTLLRRAEEREESQGPVGMETETINQQLNTFKVFQKEEIEPLQVKQQEVNWLGQGLIQSAAKSTNTENLEHDLEDVNTRWKTLNKKVAQRAAQLQEALLHCGRFQDALESLLSWLIDTEELVANQKPPSAEFKVVKAQIQEQKLLQRLLDDRKPTVEVIKREGEKIAESAEPADKVKILKQLSLLDSRWDALLSKAETRNRQLEGISVVAQQFHEALEPLMEWLTATEKRLANAEPIGTQASKLQQQISQHKALEDDVLAHSKNLHQAISTGHSLKAMSSREDKDMVQEKLDSSQARYIEIQEKSNSRSKLLQQAYSNAQIFGEDEVELMNWLNEIHDKLSRLSVQDCSTEVLEKQHFELLDLEEEILLRKQNVDLAIQNGLELLKQTTGDEVVIIQDKLEGIKARYKDITKLSADVSKTLEQALQLAGQLHSTHEKLCQWLDEVEVELVSYETQIPVGDELSQVQERQKELKKEAKNNKGLLDTLNEVGSAFLELVPWRAREGLDKLITEDNERYRLVSDTISQKVDEIDAAILRFQQFDQAADAEFAWIAETEKKLMSLGDIRLEQDQTTAQLQVQKAFTMEILKHKDTIDELVKSGDKIMNTCTEEEKQTMKKKIKSLLQKYDTVCQMNSERNLQLERAQSLVNQFWETYEELWPWLTETEMIIAQLPAPALEYETLKQQQEEHRQLRELIAEHKPHIDKMNKTGPQLLELSPGEGFSIQEKYVAADTLYSKIKEDVKKRALALDEAISQCTQFHDKIDQTLESLKRIVERLRQPPSISAEVEKIKEQISENKNVSVDLEKLQPVYETLQQRGEEMIARSEGADKDISAKAVQDKLDQMVFIWEDIQTLTEEREAKLLDVMELAEKFWCDHMALVATIKDTQDFIRELEGPGVDPSVVKQQQETAEAAKEEIDGLQEELEAVVSLGSELRAACGEPDKPIVNKSIDELNSAWDALNKTWKERVDKLAEAMQAAVQYQDGLQAIFDWVDIAGSKLASMSPVGTDLETVKQQTEELKQFKTEAYQQQIEMERLNHQAELLLKKVTQESDKHTVQDPLSELKLMWDTLEEKIINRQHKLEGALLALGQFQHALDELLTWLTHTEDLLNEQKPVGGDPKAIEIELAKHHVLQNDVLAHQSTVEAVRKAGNDLIASSAVEEASNLQSKLELLNQRWQTVLEKTEQRKQQLDSALIQAQGFHGEVEDMQQWLTDTERQLLASKPVGGLPETAREQLNSHMELCAAFEAKEETYKRLMQKGQQMLARCPESAETNVEQDINNLKEKWESVQTKLSERKTKLEEALNLAMEFHNSLQDFISWLTQAEQTLTAASQPSLILDTVLFQIDEHKVFATEVNSHRDQIMELDKTGTHLKYFSQKQDVVLIKNLLISVQSRWEKVVQRLVERGRALDDARKRAKQFHEAWHKLMEWLEESEKSLNSDLEIANDPDKIKMQLAQHKEFQKSLGAKHSVYDATNRTGRSLKEKTTLADDNLKLDDMLSELRDKWDTICGKSVERQNKLEEALLFSGQFTDALQALIDWLYKVEPQLAEDQPVHGDSDLVMNLIDNHKVFQKELGKRTSSVQALKRSARELIEGSRDDSSWVKVQMQELSTRWETVCALSVSKQTRLEQALRQAEEFHSVVHALLEWIAEAEQALRFHGVLPDDEEALRTLIEQHREFMKKLEEKKAELNKATSMGEAILAICHPDSITTIKHWITIIRARFEEVLAWAKQHQQKLAGALAGLIANQELLEALLSWLQWAETTLTEKDKEVIPQEIEEVKALIAEHQTFMEEMTRKQPDVDKVTKTYKRKPLEPTPVQSHIPVLDKGRAGRKRSPTPGIYPSAAQAQIETKNPRVNLLLKEFANFDFDIWRKKYMRWMNHKKSRVMDFFRRIDKDQDGKITRQEFIDGILSSKFPTSRLEMSAVADIFDRDGDGYIDYYEFVAALHPNKDAYKPLTDADKIEDEVTRQVAKCKCAKRFQVEQIGDNKYRVSLLRIFFFGDSQQLRLVRILRSTVMVRVGGGWMALDEFLVKNDPCRVHHHGSKMLRSESNSSITTQPTIAKGRTNVELREKFILADGASQSMAAFRPRGRRSRPSSRGASPNRSTSLSSQAGQAAAPQALATSTPKGTPIQGSKLRLPGYLSGKGFHSGEDSGILSTAATRVRAQFAETRRTPSRPGSRAGSKAGSRSSSRRGSDASDFDISEIQSVCSDMSETVPATSRPMPRAGSRPGSAKPSKIPTPQRRPLASKSDKPLKR</sequence>
<dbReference type="FunFam" id="1.20.58.60:FF:000016">
    <property type="entry name" value="Microtubule-actin cross-linking factor 1"/>
    <property type="match status" value="1"/>
</dbReference>
<keyword evidence="9" id="KW-1003">Cell membrane</keyword>
<evidence type="ECO:0000259" key="41">
    <source>
        <dbReference type="PROSITE" id="PS50002"/>
    </source>
</evidence>
<evidence type="ECO:0000256" key="40">
    <source>
        <dbReference type="SAM" id="MobiDB-lite"/>
    </source>
</evidence>
<feature type="non-terminal residue" evidence="45">
    <location>
        <position position="1"/>
    </location>
</feature>
<feature type="coiled-coil region" evidence="39">
    <location>
        <begin position="1457"/>
        <end position="1509"/>
    </location>
</feature>
<evidence type="ECO:0000256" key="22">
    <source>
        <dbReference type="ARBA" id="ARBA00023136"/>
    </source>
</evidence>
<evidence type="ECO:0000256" key="19">
    <source>
        <dbReference type="ARBA" id="ARBA00022837"/>
    </source>
</evidence>
<reference evidence="45 46" key="1">
    <citation type="submission" date="2019-09" db="EMBL/GenBank/DDBJ databases">
        <title>Bird 10,000 Genomes (B10K) Project - Family phase.</title>
        <authorList>
            <person name="Zhang G."/>
        </authorList>
    </citation>
    <scope>NUCLEOTIDE SEQUENCE [LARGE SCALE GENOMIC DNA]</scope>
    <source>
        <strain evidence="45">B10K-DU-017-25</strain>
        <tissue evidence="45">Mixed tissue sample</tissue>
    </source>
</reference>
<feature type="coiled-coil region" evidence="39">
    <location>
        <begin position="2433"/>
        <end position="2460"/>
    </location>
</feature>
<dbReference type="FunFam" id="1.20.58.60:FF:000021">
    <property type="entry name" value="Microtubule-actin cross-linking factor 1"/>
    <property type="match status" value="1"/>
</dbReference>
<feature type="coiled-coil region" evidence="39">
    <location>
        <begin position="4186"/>
        <end position="4220"/>
    </location>
</feature>
<dbReference type="FunFam" id="1.20.58.60:FF:000052">
    <property type="entry name" value="dystonin isoform X2"/>
    <property type="match status" value="1"/>
</dbReference>
<dbReference type="GO" id="GO:0030056">
    <property type="term" value="C:hemidesmosome"/>
    <property type="evidence" value="ECO:0007669"/>
    <property type="project" value="UniProtKB-ARBA"/>
</dbReference>
<evidence type="ECO:0000256" key="1">
    <source>
        <dbReference type="ARBA" id="ARBA00004193"/>
    </source>
</evidence>
<evidence type="ECO:0000256" key="4">
    <source>
        <dbReference type="ARBA" id="ARBA00004389"/>
    </source>
</evidence>
<keyword evidence="21" id="KW-0130">Cell adhesion</keyword>
<dbReference type="FunFam" id="1.20.58.60:FF:000114">
    <property type="entry name" value="dystonin isoform X1"/>
    <property type="match status" value="1"/>
</dbReference>
<dbReference type="FunFam" id="1.10.418.10:FF:000002">
    <property type="entry name" value="Microtubule-actin cross-linking factor 1"/>
    <property type="match status" value="1"/>
</dbReference>
<evidence type="ECO:0000259" key="43">
    <source>
        <dbReference type="PROSITE" id="PS50222"/>
    </source>
</evidence>
<dbReference type="InterPro" id="IPR011992">
    <property type="entry name" value="EF-hand-dom_pair"/>
</dbReference>
<dbReference type="Pfam" id="PF18373">
    <property type="entry name" value="Spectrin_2"/>
    <property type="match status" value="1"/>
</dbReference>
<evidence type="ECO:0000256" key="28">
    <source>
        <dbReference type="ARBA" id="ARBA00023273"/>
    </source>
</evidence>
<feature type="region of interest" description="Disordered" evidence="40">
    <location>
        <begin position="5331"/>
        <end position="5421"/>
    </location>
</feature>
<dbReference type="FunFam" id="1.20.58.60:FF:000350">
    <property type="entry name" value="Dystonin"/>
    <property type="match status" value="1"/>
</dbReference>
<keyword evidence="11" id="KW-1017">Isopeptide bond</keyword>
<keyword evidence="24" id="KW-0514">Muscle protein</keyword>
<proteinExistence type="predicted"/>
<evidence type="ECO:0000256" key="39">
    <source>
        <dbReference type="SAM" id="Coils"/>
    </source>
</evidence>
<evidence type="ECO:0000259" key="44">
    <source>
        <dbReference type="PROSITE" id="PS51460"/>
    </source>
</evidence>
<dbReference type="Pfam" id="PF02187">
    <property type="entry name" value="GAS2"/>
    <property type="match status" value="1"/>
</dbReference>
<feature type="coiled-coil region" evidence="39">
    <location>
        <begin position="1597"/>
        <end position="1656"/>
    </location>
</feature>
<dbReference type="FunFam" id="1.10.238.10:FF:000013">
    <property type="entry name" value="Microtubule-actin cross-linking factor 1"/>
    <property type="match status" value="1"/>
</dbReference>
<dbReference type="GO" id="GO:0030018">
    <property type="term" value="C:Z disc"/>
    <property type="evidence" value="ECO:0007669"/>
    <property type="project" value="UniProtKB-SubCell"/>
</dbReference>
<feature type="non-terminal residue" evidence="45">
    <location>
        <position position="5421"/>
    </location>
</feature>
<dbReference type="GO" id="GO:0005938">
    <property type="term" value="C:cell cortex"/>
    <property type="evidence" value="ECO:0007669"/>
    <property type="project" value="UniProtKB-SubCell"/>
</dbReference>
<dbReference type="Gene3D" id="1.20.58.60">
    <property type="match status" value="31"/>
</dbReference>
<dbReference type="GO" id="GO:0005874">
    <property type="term" value="C:microtubule"/>
    <property type="evidence" value="ECO:0007669"/>
    <property type="project" value="UniProtKB-KW"/>
</dbReference>
<evidence type="ECO:0000313" key="46">
    <source>
        <dbReference type="Proteomes" id="UP000517892"/>
    </source>
</evidence>
<dbReference type="SMART" id="SM00243">
    <property type="entry name" value="GAS2"/>
    <property type="match status" value="1"/>
</dbReference>
<feature type="domain" description="GAR" evidence="44">
    <location>
        <begin position="5122"/>
        <end position="5202"/>
    </location>
</feature>
<feature type="domain" description="SH3" evidence="41">
    <location>
        <begin position="838"/>
        <end position="895"/>
    </location>
</feature>
<evidence type="ECO:0000256" key="36">
    <source>
        <dbReference type="ARBA" id="ARBA00077378"/>
    </source>
</evidence>
<dbReference type="Gene3D" id="1.20.58.1060">
    <property type="match status" value="1"/>
</dbReference>
<dbReference type="GO" id="GO:0008017">
    <property type="term" value="F:microtubule binding"/>
    <property type="evidence" value="ECO:0007669"/>
    <property type="project" value="InterPro"/>
</dbReference>
<dbReference type="GO" id="GO:0005198">
    <property type="term" value="F:structural molecule activity"/>
    <property type="evidence" value="ECO:0007669"/>
    <property type="project" value="TreeGrafter"/>
</dbReference>
<dbReference type="SUPFAM" id="SSF47576">
    <property type="entry name" value="Calponin-homology domain, CH-domain"/>
    <property type="match status" value="1"/>
</dbReference>
<dbReference type="FunFam" id="1.20.58.60:FF:000098">
    <property type="entry name" value="dystonin isoform X3"/>
    <property type="match status" value="1"/>
</dbReference>
<keyword evidence="13" id="KW-0812">Transmembrane</keyword>
<feature type="region of interest" description="Disordered" evidence="40">
    <location>
        <begin position="5207"/>
        <end position="5227"/>
    </location>
</feature>
<dbReference type="GO" id="GO:0031581">
    <property type="term" value="P:hemidesmosome assembly"/>
    <property type="evidence" value="ECO:0007669"/>
    <property type="project" value="TreeGrafter"/>
</dbReference>
<evidence type="ECO:0000256" key="7">
    <source>
        <dbReference type="ARBA" id="ARBA00004544"/>
    </source>
</evidence>
<dbReference type="InterPro" id="IPR001452">
    <property type="entry name" value="SH3_domain"/>
</dbReference>
<dbReference type="InterPro" id="IPR041615">
    <property type="entry name" value="Desmoplakin_SH3"/>
</dbReference>
<keyword evidence="20" id="KW-0832">Ubl conjugation</keyword>
<dbReference type="Gene3D" id="2.30.30.40">
    <property type="entry name" value="SH3 Domains"/>
    <property type="match status" value="1"/>
</dbReference>
<dbReference type="GO" id="GO:0000226">
    <property type="term" value="P:microtubule cytoskeleton organization"/>
    <property type="evidence" value="ECO:0007669"/>
    <property type="project" value="UniProtKB-ARBA"/>
</dbReference>
<feature type="coiled-coil region" evidence="39">
    <location>
        <begin position="4070"/>
        <end position="4097"/>
    </location>
</feature>
<dbReference type="Proteomes" id="UP000517892">
    <property type="component" value="Unassembled WGS sequence"/>
</dbReference>
<comment type="function">
    <text evidence="32">Required for bundling actin filaments around the nucleus.</text>
</comment>
<evidence type="ECO:0000259" key="42">
    <source>
        <dbReference type="PROSITE" id="PS50021"/>
    </source>
</evidence>
<keyword evidence="18" id="KW-0256">Endoplasmic reticulum</keyword>
<dbReference type="GO" id="GO:0042060">
    <property type="term" value="P:wound healing"/>
    <property type="evidence" value="ECO:0007669"/>
    <property type="project" value="TreeGrafter"/>
</dbReference>
<dbReference type="SUPFAM" id="SSF47473">
    <property type="entry name" value="EF-hand"/>
    <property type="match status" value="1"/>
</dbReference>
<evidence type="ECO:0000256" key="11">
    <source>
        <dbReference type="ARBA" id="ARBA00022499"/>
    </source>
</evidence>
<comment type="subcellular location">
    <subcellularLocation>
        <location evidence="1">Cell membrane</location>
        <topology evidence="1">Lipid-anchor</topology>
    </subcellularLocation>
    <subcellularLocation>
        <location evidence="5">Cell projection</location>
        <location evidence="5">Axon</location>
    </subcellularLocation>
    <subcellularLocation>
        <location evidence="7">Cytoplasm</location>
        <location evidence="7">Cell cortex</location>
    </subcellularLocation>
    <subcellularLocation>
        <location evidence="6">Cytoplasm</location>
        <location evidence="6">Cytoskeleton</location>
        <location evidence="6">Stress fiber</location>
    </subcellularLocation>
    <subcellularLocation>
        <location evidence="33">Cytoplasm</location>
        <location evidence="33">Myofibril</location>
        <location evidence="33">Sarcomere</location>
        <location evidence="33">H zone</location>
    </subcellularLocation>
    <subcellularLocation>
        <location evidence="2">Cytoplasm</location>
        <location evidence="2">Myofibril</location>
        <location evidence="2">Sarcomere</location>
        <location evidence="2">Z line</location>
    </subcellularLocation>
    <subcellularLocation>
        <location evidence="4">Endoplasmic reticulum membrane</location>
        <topology evidence="4">Single-pass membrane protein</topology>
    </subcellularLocation>
    <subcellularLocation>
        <location evidence="3">Nucleus envelope</location>
    </subcellularLocation>
</comment>
<keyword evidence="39" id="KW-0175">Coiled coil</keyword>
<keyword evidence="28" id="KW-0966">Cell projection</keyword>
<evidence type="ECO:0000256" key="38">
    <source>
        <dbReference type="PROSITE-ProRule" id="PRU00192"/>
    </source>
</evidence>
<dbReference type="GO" id="GO:0005886">
    <property type="term" value="C:plasma membrane"/>
    <property type="evidence" value="ECO:0007669"/>
    <property type="project" value="UniProtKB-SubCell"/>
</dbReference>
<keyword evidence="15" id="KW-0479">Metal-binding</keyword>
<dbReference type="OrthoDB" id="10016565at2759"/>
<dbReference type="Pfam" id="PF17902">
    <property type="entry name" value="SH3_10"/>
    <property type="match status" value="1"/>
</dbReference>
<feature type="coiled-coil region" evidence="39">
    <location>
        <begin position="4831"/>
        <end position="4861"/>
    </location>
</feature>
<dbReference type="CDD" id="cd21239">
    <property type="entry name" value="CH_DYST_rpt2"/>
    <property type="match status" value="1"/>
</dbReference>
<dbReference type="PANTHER" id="PTHR23169">
    <property type="entry name" value="ENVOPLAKIN"/>
    <property type="match status" value="1"/>
</dbReference>
<dbReference type="FunFam" id="1.20.58.60:FF:000022">
    <property type="entry name" value="Microtubule-actin cross-linking factor 1"/>
    <property type="match status" value="1"/>
</dbReference>
<dbReference type="PROSITE" id="PS50021">
    <property type="entry name" value="CH"/>
    <property type="match status" value="2"/>
</dbReference>
<dbReference type="FunFam" id="1.20.58.60:FF:000094">
    <property type="entry name" value="dystonin isoform X2"/>
    <property type="match status" value="1"/>
</dbReference>
<dbReference type="EMBL" id="VYZI01000236">
    <property type="protein sequence ID" value="NWR75104.1"/>
    <property type="molecule type" value="Genomic_DNA"/>
</dbReference>
<organism evidence="45 46">
    <name type="scientific">Centropus unirufus</name>
    <dbReference type="NCBI Taxonomy" id="1118519"/>
    <lineage>
        <taxon>Eukaryota</taxon>
        <taxon>Metazoa</taxon>
        <taxon>Chordata</taxon>
        <taxon>Craniata</taxon>
        <taxon>Vertebrata</taxon>
        <taxon>Euteleostomi</taxon>
        <taxon>Archelosauria</taxon>
        <taxon>Archosauria</taxon>
        <taxon>Dinosauria</taxon>
        <taxon>Saurischia</taxon>
        <taxon>Theropoda</taxon>
        <taxon>Coelurosauria</taxon>
        <taxon>Aves</taxon>
        <taxon>Neognathae</taxon>
        <taxon>Neoaves</taxon>
        <taxon>Otidimorphae</taxon>
        <taxon>Cuculiformes</taxon>
        <taxon>Centropidae</taxon>
        <taxon>Centropus</taxon>
    </lineage>
</organism>
<name>A0A7K4ZVK2_9AVES</name>
<keyword evidence="12" id="KW-0597">Phosphoprotein</keyword>
<keyword evidence="22" id="KW-0472">Membrane</keyword>
<feature type="coiled-coil region" evidence="39">
    <location>
        <begin position="1762"/>
        <end position="1824"/>
    </location>
</feature>
<dbReference type="CDD" id="cd00176">
    <property type="entry name" value="SPEC"/>
    <property type="match status" value="19"/>
</dbReference>
<evidence type="ECO:0000256" key="20">
    <source>
        <dbReference type="ARBA" id="ARBA00022843"/>
    </source>
</evidence>
<evidence type="ECO:0000313" key="45">
    <source>
        <dbReference type="EMBL" id="NWR75104.1"/>
    </source>
</evidence>
<dbReference type="FunFam" id="1.20.58.60:FF:000085">
    <property type="entry name" value="dystonin isoform X2"/>
    <property type="match status" value="1"/>
</dbReference>
<keyword evidence="25" id="KW-0009">Actin-binding</keyword>
<feature type="coiled-coil region" evidence="39">
    <location>
        <begin position="4322"/>
        <end position="4360"/>
    </location>
</feature>
<evidence type="ECO:0000256" key="6">
    <source>
        <dbReference type="ARBA" id="ARBA00004529"/>
    </source>
</evidence>
<dbReference type="FunFam" id="1.20.58.60:FF:000122">
    <property type="entry name" value="dystonin isoform X1"/>
    <property type="match status" value="1"/>
</dbReference>
<keyword evidence="17" id="KW-0403">Intermediate filament</keyword>
<dbReference type="FunFam" id="1.20.58.60:FF:000077">
    <property type="entry name" value="dystonin isoform X1"/>
    <property type="match status" value="1"/>
</dbReference>
<evidence type="ECO:0000256" key="14">
    <source>
        <dbReference type="ARBA" id="ARBA00022701"/>
    </source>
</evidence>
<evidence type="ECO:0000256" key="2">
    <source>
        <dbReference type="ARBA" id="ARBA00004216"/>
    </source>
</evidence>
<evidence type="ECO:0000256" key="12">
    <source>
        <dbReference type="ARBA" id="ARBA00022553"/>
    </source>
</evidence>
<dbReference type="GO" id="GO:0005882">
    <property type="term" value="C:intermediate filament"/>
    <property type="evidence" value="ECO:0007669"/>
    <property type="project" value="UniProtKB-KW"/>
</dbReference>
<dbReference type="InterPro" id="IPR049538">
    <property type="entry name" value="PCN-like_spectrin-like_rpt"/>
</dbReference>
<dbReference type="GO" id="GO:0042803">
    <property type="term" value="F:protein homodimerization activity"/>
    <property type="evidence" value="ECO:0007669"/>
    <property type="project" value="UniProtKB-ARBA"/>
</dbReference>
<dbReference type="Pfam" id="PF00307">
    <property type="entry name" value="CH"/>
    <property type="match status" value="2"/>
</dbReference>
<dbReference type="InterPro" id="IPR002017">
    <property type="entry name" value="Spectrin_repeat"/>
</dbReference>
<feature type="coiled-coil region" evidence="39">
    <location>
        <begin position="692"/>
        <end position="719"/>
    </location>
</feature>
<dbReference type="PROSITE" id="PS00018">
    <property type="entry name" value="EF_HAND_1"/>
    <property type="match status" value="2"/>
</dbReference>
<keyword evidence="46" id="KW-1185">Reference proteome</keyword>
<evidence type="ECO:0000256" key="23">
    <source>
        <dbReference type="ARBA" id="ARBA00023139"/>
    </source>
</evidence>
<feature type="coiled-coil region" evidence="39">
    <location>
        <begin position="2647"/>
        <end position="2708"/>
    </location>
</feature>
<dbReference type="FunFam" id="1.20.58.60:FF:000014">
    <property type="entry name" value="microtubule-actin cross-linking factor 1"/>
    <property type="match status" value="1"/>
</dbReference>
<dbReference type="Pfam" id="PF21097">
    <property type="entry name" value="SR_plectin_7"/>
    <property type="match status" value="1"/>
</dbReference>
<evidence type="ECO:0000256" key="21">
    <source>
        <dbReference type="ARBA" id="ARBA00022889"/>
    </source>
</evidence>
<dbReference type="InterPro" id="IPR003108">
    <property type="entry name" value="GAR_dom"/>
</dbReference>
<evidence type="ECO:0000256" key="8">
    <source>
        <dbReference type="ARBA" id="ARBA00022443"/>
    </source>
</evidence>
<keyword evidence="8 38" id="KW-0728">SH3 domain</keyword>
<dbReference type="GO" id="GO:0045104">
    <property type="term" value="P:intermediate filament cytoskeleton organization"/>
    <property type="evidence" value="ECO:0007669"/>
    <property type="project" value="InterPro"/>
</dbReference>
<dbReference type="FunFam" id="1.20.58.60:FF:000010">
    <property type="entry name" value="plectin isoform X2"/>
    <property type="match status" value="1"/>
</dbReference>
<evidence type="ECO:0000256" key="25">
    <source>
        <dbReference type="ARBA" id="ARBA00023203"/>
    </source>
</evidence>
<keyword evidence="29" id="KW-0449">Lipoprotein</keyword>
<dbReference type="Pfam" id="PF21020">
    <property type="entry name" value="Spectrin_4"/>
    <property type="match status" value="1"/>
</dbReference>
<dbReference type="FunFam" id="1.10.418.10:FF:000140">
    <property type="entry name" value="Dystonin"/>
    <property type="match status" value="1"/>
</dbReference>
<evidence type="ECO:0000256" key="33">
    <source>
        <dbReference type="ARBA" id="ARBA00060430"/>
    </source>
</evidence>
<dbReference type="InterPro" id="IPR018159">
    <property type="entry name" value="Spectrin/alpha-actinin"/>
</dbReference>
<dbReference type="InterPro" id="IPR036534">
    <property type="entry name" value="GAR_dom_sf"/>
</dbReference>
<feature type="coiled-coil region" evidence="39">
    <location>
        <begin position="3079"/>
        <end position="3179"/>
    </location>
</feature>
<feature type="region of interest" description="Disordered" evidence="40">
    <location>
        <begin position="5249"/>
        <end position="5302"/>
    </location>
</feature>
<feature type="compositionally biased region" description="Basic and acidic residues" evidence="40">
    <location>
        <begin position="2941"/>
        <end position="2964"/>
    </location>
</feature>
<evidence type="ECO:0000256" key="15">
    <source>
        <dbReference type="ARBA" id="ARBA00022723"/>
    </source>
</evidence>
<dbReference type="InterPro" id="IPR036872">
    <property type="entry name" value="CH_dom_sf"/>
</dbReference>
<dbReference type="InterPro" id="IPR002048">
    <property type="entry name" value="EF_hand_dom"/>
</dbReference>
<dbReference type="Gene3D" id="1.10.418.10">
    <property type="entry name" value="Calponin-like domain"/>
    <property type="match status" value="2"/>
</dbReference>
<dbReference type="FunFam" id="1.20.58.60:FF:000031">
    <property type="entry name" value="Microtubule-actin cross-linking factor 1"/>
    <property type="match status" value="1"/>
</dbReference>
<evidence type="ECO:0000256" key="35">
    <source>
        <dbReference type="ARBA" id="ARBA00075126"/>
    </source>
</evidence>
<dbReference type="GO" id="GO:0031673">
    <property type="term" value="C:H zone"/>
    <property type="evidence" value="ECO:0007669"/>
    <property type="project" value="UniProtKB-SubCell"/>
</dbReference>
<dbReference type="SMART" id="SM01129">
    <property type="entry name" value="DELLA"/>
    <property type="match status" value="1"/>
</dbReference>
<dbReference type="InterPro" id="IPR001715">
    <property type="entry name" value="CH_dom"/>
</dbReference>